<protein>
    <submittedName>
        <fullName evidence="7">Inner-membrane translocator LivM</fullName>
    </submittedName>
</protein>
<comment type="subcellular location">
    <subcellularLocation>
        <location evidence="1">Cell membrane</location>
        <topology evidence="1">Multi-pass membrane protein</topology>
    </subcellularLocation>
</comment>
<comment type="caution">
    <text evidence="7">The sequence shown here is derived from an EMBL/GenBank/DDBJ whole genome shotgun (WGS) entry which is preliminary data.</text>
</comment>
<evidence type="ECO:0000256" key="6">
    <source>
        <dbReference type="SAM" id="Phobius"/>
    </source>
</evidence>
<feature type="transmembrane region" description="Helical" evidence="6">
    <location>
        <begin position="217"/>
        <end position="238"/>
    </location>
</feature>
<dbReference type="InterPro" id="IPR043428">
    <property type="entry name" value="LivM-like"/>
</dbReference>
<dbReference type="PANTHER" id="PTHR30482:SF10">
    <property type="entry name" value="HIGH-AFFINITY BRANCHED-CHAIN AMINO ACID TRANSPORT PROTEIN BRAE"/>
    <property type="match status" value="1"/>
</dbReference>
<dbReference type="EMBL" id="APJX01000001">
    <property type="protein sequence ID" value="EMS81691.1"/>
    <property type="molecule type" value="Genomic_DNA"/>
</dbReference>
<dbReference type="CDD" id="cd06581">
    <property type="entry name" value="TM_PBP1_LivM_like"/>
    <property type="match status" value="1"/>
</dbReference>
<dbReference type="Proteomes" id="UP000014216">
    <property type="component" value="Unassembled WGS sequence"/>
</dbReference>
<gene>
    <name evidence="7" type="primary">livM</name>
    <name evidence="7" type="ORF">Dpo_1c08320</name>
</gene>
<evidence type="ECO:0000256" key="3">
    <source>
        <dbReference type="ARBA" id="ARBA00022692"/>
    </source>
</evidence>
<evidence type="ECO:0000256" key="5">
    <source>
        <dbReference type="ARBA" id="ARBA00023136"/>
    </source>
</evidence>
<evidence type="ECO:0000313" key="7">
    <source>
        <dbReference type="EMBL" id="EMS81691.1"/>
    </source>
</evidence>
<dbReference type="OrthoDB" id="9034298at2"/>
<name>S0G8A4_9BACT</name>
<feature type="transmembrane region" description="Helical" evidence="6">
    <location>
        <begin position="20"/>
        <end position="40"/>
    </location>
</feature>
<evidence type="ECO:0000313" key="8">
    <source>
        <dbReference type="Proteomes" id="UP000014216"/>
    </source>
</evidence>
<feature type="transmembrane region" description="Helical" evidence="6">
    <location>
        <begin position="76"/>
        <end position="95"/>
    </location>
</feature>
<feature type="transmembrane region" description="Helical" evidence="6">
    <location>
        <begin position="128"/>
        <end position="150"/>
    </location>
</feature>
<dbReference type="PANTHER" id="PTHR30482">
    <property type="entry name" value="HIGH-AFFINITY BRANCHED-CHAIN AMINO ACID TRANSPORT SYSTEM PERMEASE"/>
    <property type="match status" value="1"/>
</dbReference>
<feature type="transmembrane region" description="Helical" evidence="6">
    <location>
        <begin position="46"/>
        <end position="64"/>
    </location>
</feature>
<dbReference type="InterPro" id="IPR001851">
    <property type="entry name" value="ABC_transp_permease"/>
</dbReference>
<keyword evidence="8" id="KW-1185">Reference proteome</keyword>
<feature type="transmembrane region" description="Helical" evidence="6">
    <location>
        <begin position="258"/>
        <end position="284"/>
    </location>
</feature>
<evidence type="ECO:0000256" key="2">
    <source>
        <dbReference type="ARBA" id="ARBA00022475"/>
    </source>
</evidence>
<dbReference type="GO" id="GO:0005886">
    <property type="term" value="C:plasma membrane"/>
    <property type="evidence" value="ECO:0007669"/>
    <property type="project" value="UniProtKB-SubCell"/>
</dbReference>
<evidence type="ECO:0000256" key="1">
    <source>
        <dbReference type="ARBA" id="ARBA00004651"/>
    </source>
</evidence>
<keyword evidence="4 6" id="KW-1133">Transmembrane helix</keyword>
<feature type="transmembrane region" description="Helical" evidence="6">
    <location>
        <begin position="101"/>
        <end position="121"/>
    </location>
</feature>
<dbReference type="RefSeq" id="WP_006964455.1">
    <property type="nucleotide sequence ID" value="NZ_APJX01000001.1"/>
</dbReference>
<keyword evidence="5 6" id="KW-0472">Membrane</keyword>
<sequence length="344" mass="38106">MEPTTNDLNMNLFDRVLDRLCLTPIGLAGLILLLILPFIPPFNQEYMLRWLIYCGFVAAMSVGFDLTAGYINIVNFGYMAVAGTGGYTSALLVINAGLSPWIAMLAGGVSSAILGLIIGMISLRLRGIFAACLSWFFGLAVMGLAIKMVWLTRGPLGLRTPRLFETESNFPFYFLIIILVYLTYLVCKWVVRSKMGLAFQAIAQNMDAARTSGIDPVFYRVFNFTMSCAIAGVLGGFYAHFYGILTPDMMHTSKTVEILAVAYIGGRGSLWGGAVVAFPFIFLMEIVRSTLSHLPGLNLVIYALVLILVMIYYPGGFSYFYDTHIRQPKNRALRYFLNGREAKV</sequence>
<evidence type="ECO:0000256" key="4">
    <source>
        <dbReference type="ARBA" id="ARBA00022989"/>
    </source>
</evidence>
<proteinExistence type="predicted"/>
<feature type="transmembrane region" description="Helical" evidence="6">
    <location>
        <begin position="170"/>
        <end position="191"/>
    </location>
</feature>
<dbReference type="Pfam" id="PF02653">
    <property type="entry name" value="BPD_transp_2"/>
    <property type="match status" value="1"/>
</dbReference>
<organism evidence="7 8">
    <name type="scientific">Desulfotignum phosphitoxidans DSM 13687</name>
    <dbReference type="NCBI Taxonomy" id="1286635"/>
    <lineage>
        <taxon>Bacteria</taxon>
        <taxon>Pseudomonadati</taxon>
        <taxon>Thermodesulfobacteriota</taxon>
        <taxon>Desulfobacteria</taxon>
        <taxon>Desulfobacterales</taxon>
        <taxon>Desulfobacteraceae</taxon>
        <taxon>Desulfotignum</taxon>
    </lineage>
</organism>
<reference evidence="7 8" key="1">
    <citation type="journal article" date="2013" name="Genome Announc.">
        <title>Draft Genome Sequence of Desulfotignum phosphitoxidans DSM 13687 Strain FiPS-3.</title>
        <authorList>
            <person name="Poehlein A."/>
            <person name="Daniel R."/>
            <person name="Simeonova D.D."/>
        </authorList>
    </citation>
    <scope>NUCLEOTIDE SEQUENCE [LARGE SCALE GENOMIC DNA]</scope>
    <source>
        <strain evidence="7 8">DSM 13687</strain>
    </source>
</reference>
<dbReference type="GO" id="GO:0015658">
    <property type="term" value="F:branched-chain amino acid transmembrane transporter activity"/>
    <property type="evidence" value="ECO:0007669"/>
    <property type="project" value="InterPro"/>
</dbReference>
<feature type="transmembrane region" description="Helical" evidence="6">
    <location>
        <begin position="296"/>
        <end position="313"/>
    </location>
</feature>
<dbReference type="AlphaFoldDB" id="S0G8A4"/>
<keyword evidence="3 6" id="KW-0812">Transmembrane</keyword>
<keyword evidence="2" id="KW-1003">Cell membrane</keyword>
<accession>S0G8A4</accession>